<protein>
    <submittedName>
        <fullName evidence="6">LysR family transcriptional regulator</fullName>
    </submittedName>
</protein>
<evidence type="ECO:0000313" key="6">
    <source>
        <dbReference type="EMBL" id="MDQ7248130.1"/>
    </source>
</evidence>
<dbReference type="Gene3D" id="1.10.10.10">
    <property type="entry name" value="Winged helix-like DNA-binding domain superfamily/Winged helix DNA-binding domain"/>
    <property type="match status" value="1"/>
</dbReference>
<dbReference type="EMBL" id="JAUYVI010000003">
    <property type="protein sequence ID" value="MDQ7248130.1"/>
    <property type="molecule type" value="Genomic_DNA"/>
</dbReference>
<comment type="caution">
    <text evidence="6">The sequence shown here is derived from an EMBL/GenBank/DDBJ whole genome shotgun (WGS) entry which is preliminary data.</text>
</comment>
<dbReference type="Gene3D" id="3.40.190.290">
    <property type="match status" value="1"/>
</dbReference>
<dbReference type="InterPro" id="IPR000847">
    <property type="entry name" value="LysR_HTH_N"/>
</dbReference>
<dbReference type="Pfam" id="PF00126">
    <property type="entry name" value="HTH_1"/>
    <property type="match status" value="1"/>
</dbReference>
<reference evidence="7" key="1">
    <citation type="submission" date="2023-08" db="EMBL/GenBank/DDBJ databases">
        <title>Rhodospirillaceae gen. nov., a novel taxon isolated from the Yangtze River Yuezi River estuary sludge.</title>
        <authorList>
            <person name="Ruan L."/>
        </authorList>
    </citation>
    <scope>NUCLEOTIDE SEQUENCE [LARGE SCALE GENOMIC DNA]</scope>
    <source>
        <strain evidence="7">R-7</strain>
    </source>
</reference>
<comment type="similarity">
    <text evidence="1">Belongs to the LysR transcriptional regulatory family.</text>
</comment>
<evidence type="ECO:0000259" key="5">
    <source>
        <dbReference type="PROSITE" id="PS50931"/>
    </source>
</evidence>
<dbReference type="CDD" id="cd05466">
    <property type="entry name" value="PBP2_LTTR_substrate"/>
    <property type="match status" value="1"/>
</dbReference>
<dbReference type="SUPFAM" id="SSF53850">
    <property type="entry name" value="Periplasmic binding protein-like II"/>
    <property type="match status" value="1"/>
</dbReference>
<dbReference type="PANTHER" id="PTHR30126:SF91">
    <property type="entry name" value="LYSR FAMILY TRANSCRIPTIONAL REGULATOR"/>
    <property type="match status" value="1"/>
</dbReference>
<dbReference type="InterPro" id="IPR005119">
    <property type="entry name" value="LysR_subst-bd"/>
</dbReference>
<keyword evidence="2" id="KW-0805">Transcription regulation</keyword>
<dbReference type="Proteomes" id="UP001230156">
    <property type="component" value="Unassembled WGS sequence"/>
</dbReference>
<dbReference type="PANTHER" id="PTHR30126">
    <property type="entry name" value="HTH-TYPE TRANSCRIPTIONAL REGULATOR"/>
    <property type="match status" value="1"/>
</dbReference>
<keyword evidence="3" id="KW-0238">DNA-binding</keyword>
<dbReference type="PRINTS" id="PR00039">
    <property type="entry name" value="HTHLYSR"/>
</dbReference>
<evidence type="ECO:0000256" key="3">
    <source>
        <dbReference type="ARBA" id="ARBA00023125"/>
    </source>
</evidence>
<accession>A0ABU0YLV4</accession>
<evidence type="ECO:0000256" key="1">
    <source>
        <dbReference type="ARBA" id="ARBA00009437"/>
    </source>
</evidence>
<evidence type="ECO:0000313" key="7">
    <source>
        <dbReference type="Proteomes" id="UP001230156"/>
    </source>
</evidence>
<name>A0ABU0YLV4_9PROT</name>
<keyword evidence="4" id="KW-0804">Transcription</keyword>
<dbReference type="InterPro" id="IPR036390">
    <property type="entry name" value="WH_DNA-bd_sf"/>
</dbReference>
<dbReference type="PROSITE" id="PS50931">
    <property type="entry name" value="HTH_LYSR"/>
    <property type="match status" value="1"/>
</dbReference>
<gene>
    <name evidence="6" type="ORF">Q8A70_10660</name>
</gene>
<proteinExistence type="inferred from homology"/>
<dbReference type="Pfam" id="PF03466">
    <property type="entry name" value="LysR_substrate"/>
    <property type="match status" value="1"/>
</dbReference>
<sequence>MDSLTLDQFAVFATVVAEGSFAAAARRMNRAQSAITYAVQKLEEQSGVVLFDRAAYRAELTEAGRALLPRARRILDDVDDFRLQAAGVTQGVEAELSLVLDAFAPETLATVLKEFREAFPLVTLRITVEFFQATRNALLEGTVDLALMTASTPMPAEIERVQCGEIELVAVAAADHPLAKIKGRFAPELLRDHLQLVLSSRSEVFDRRDYGIHAVRHWRIADMNLRHKLLLAGVGWCSMPRNLVAADLKAGRLVALKPLRWEGSDRMPRFPLVIAHRRDKALGPAARWLIEHLAAGAAKPRSKPRRRRAR</sequence>
<evidence type="ECO:0000256" key="4">
    <source>
        <dbReference type="ARBA" id="ARBA00023163"/>
    </source>
</evidence>
<organism evidence="6 7">
    <name type="scientific">Dongia sedimenti</name>
    <dbReference type="NCBI Taxonomy" id="3064282"/>
    <lineage>
        <taxon>Bacteria</taxon>
        <taxon>Pseudomonadati</taxon>
        <taxon>Pseudomonadota</taxon>
        <taxon>Alphaproteobacteria</taxon>
        <taxon>Rhodospirillales</taxon>
        <taxon>Dongiaceae</taxon>
        <taxon>Dongia</taxon>
    </lineage>
</organism>
<feature type="domain" description="HTH lysR-type" evidence="5">
    <location>
        <begin position="4"/>
        <end position="61"/>
    </location>
</feature>
<dbReference type="RefSeq" id="WP_379955576.1">
    <property type="nucleotide sequence ID" value="NZ_JAUYVI010000003.1"/>
</dbReference>
<dbReference type="SUPFAM" id="SSF46785">
    <property type="entry name" value="Winged helix' DNA-binding domain"/>
    <property type="match status" value="1"/>
</dbReference>
<keyword evidence="7" id="KW-1185">Reference proteome</keyword>
<dbReference type="InterPro" id="IPR036388">
    <property type="entry name" value="WH-like_DNA-bd_sf"/>
</dbReference>
<evidence type="ECO:0000256" key="2">
    <source>
        <dbReference type="ARBA" id="ARBA00023015"/>
    </source>
</evidence>